<dbReference type="EMBL" id="LT844544">
    <property type="protein sequence ID" value="SMN10395.1"/>
    <property type="molecule type" value="Genomic_DNA"/>
</dbReference>
<name>A0A2C8CW35_YERPE</name>
<gene>
    <name evidence="1" type="ORF">P2180_086</name>
</gene>
<accession>A0A2C8CW35</accession>
<protein>
    <submittedName>
        <fullName evidence="1">Uncharacterized protein</fullName>
    </submittedName>
</protein>
<evidence type="ECO:0000313" key="1">
    <source>
        <dbReference type="EMBL" id="SMN10395.1"/>
    </source>
</evidence>
<geneLocation type="plasmid" evidence="1">
    <name>I</name>
</geneLocation>
<proteinExistence type="predicted"/>
<dbReference type="AlphaFoldDB" id="A0A2C8CW35"/>
<reference evidence="1" key="1">
    <citation type="submission" date="2017-04" db="EMBL/GenBank/DDBJ databases">
        <authorList>
            <person name="Afonso C.L."/>
            <person name="Miller P.J."/>
            <person name="Scott M.A."/>
            <person name="Spackman E."/>
            <person name="Goraichik I."/>
            <person name="Dimitrov K.M."/>
            <person name="Suarez D.L."/>
            <person name="Swayne D.E."/>
        </authorList>
    </citation>
    <scope>NUCLEOTIDE SEQUENCE</scope>
    <source>
        <strain evidence="1">P21801</strain>
    </source>
</reference>
<keyword evidence="1" id="KW-0614">Plasmid</keyword>
<organism evidence="1">
    <name type="scientific">Yersinia pestis</name>
    <dbReference type="NCBI Taxonomy" id="632"/>
    <lineage>
        <taxon>Bacteria</taxon>
        <taxon>Pseudomonadati</taxon>
        <taxon>Pseudomonadota</taxon>
        <taxon>Gammaproteobacteria</taxon>
        <taxon>Enterobacterales</taxon>
        <taxon>Yersiniaceae</taxon>
        <taxon>Yersinia</taxon>
    </lineage>
</organism>
<sequence length="308" mass="34788">MTYVPYRDTPLLIPSHLRVVSVDDKNIALHEQNLNEFSQNPTIEMVMSIYGSGLMDVLTNERYISLDGNKKLGLKFKRSRNPDADATRLLGSIAEALIVQACNNNKELNKVMLGHARGKGTRTSSAIADRYIAIATGSQQTFLNFGHYYNPCDTQRDIIWVDKNDPELQANSIVKGRFTSIKPAGLQIKTSHNFKNVVGTFKKYHYPIIYFDLNNDWHEAFMYVTFENMANPNANLYLVPHDDAILHLKQRLRGYFSIVSALMRDEISIEQIISHAKYNGDVVLSSIDSTAGDDSADVIITPIDKDKR</sequence>